<dbReference type="AlphaFoldDB" id="A0A1I4G2L5"/>
<feature type="region of interest" description="Disordered" evidence="1">
    <location>
        <begin position="249"/>
        <end position="283"/>
    </location>
</feature>
<gene>
    <name evidence="2" type="ORF">SAMN05192584_11539</name>
</gene>
<dbReference type="Proteomes" id="UP000198928">
    <property type="component" value="Unassembled WGS sequence"/>
</dbReference>
<sequence length="283" mass="29510">MRRGPGACGGRGRSGANIPDGMIYGPCRAPLPGPAIGHKSRFSVRNVRPSPSPPAVARVRLVPGCPSRGTATLSARPYRSVGQRSPLRCGGYEPEWCAGRSLLPGRPPQPDGLVRAGRAGEPGASGFRRHTEPAVLVHLRACHPGGTCVGSRAVDDVDAPGAVAGGRIALCRRGRVADRDQLVRSSSCGVELHRRRDAQSPRCRRLTGTACTIGMSAGGIGRSGPVRSAVRVRALRSAWRRAADALSAQPCRPGKGIAPEGELTLAGQHGRTAYRSPPPSSMA</sequence>
<name>A0A1I4G2L5_9ACTN</name>
<dbReference type="EMBL" id="FOSG01000015">
    <property type="protein sequence ID" value="SFL23261.1"/>
    <property type="molecule type" value="Genomic_DNA"/>
</dbReference>
<proteinExistence type="predicted"/>
<accession>A0A1I4G2L5</accession>
<evidence type="ECO:0000256" key="1">
    <source>
        <dbReference type="SAM" id="MobiDB-lite"/>
    </source>
</evidence>
<reference evidence="3" key="1">
    <citation type="submission" date="2016-10" db="EMBL/GenBank/DDBJ databases">
        <authorList>
            <person name="Varghese N."/>
            <person name="Submissions S."/>
        </authorList>
    </citation>
    <scope>NUCLEOTIDE SEQUENCE [LARGE SCALE GENOMIC DNA]</scope>
    <source>
        <strain evidence="3">PL19</strain>
    </source>
</reference>
<protein>
    <submittedName>
        <fullName evidence="2">Uncharacterized protein</fullName>
    </submittedName>
</protein>
<evidence type="ECO:0000313" key="3">
    <source>
        <dbReference type="Proteomes" id="UP000198928"/>
    </source>
</evidence>
<organism evidence="2 3">
    <name type="scientific">Streptomyces pini</name>
    <dbReference type="NCBI Taxonomy" id="1520580"/>
    <lineage>
        <taxon>Bacteria</taxon>
        <taxon>Bacillati</taxon>
        <taxon>Actinomycetota</taxon>
        <taxon>Actinomycetes</taxon>
        <taxon>Kitasatosporales</taxon>
        <taxon>Streptomycetaceae</taxon>
        <taxon>Streptomyces</taxon>
    </lineage>
</organism>
<keyword evidence="3" id="KW-1185">Reference proteome</keyword>
<evidence type="ECO:0000313" key="2">
    <source>
        <dbReference type="EMBL" id="SFL23261.1"/>
    </source>
</evidence>